<organism evidence="1 2">
    <name type="scientific">Cyclobacterium plantarum</name>
    <dbReference type="NCBI Taxonomy" id="2716263"/>
    <lineage>
        <taxon>Bacteria</taxon>
        <taxon>Pseudomonadati</taxon>
        <taxon>Bacteroidota</taxon>
        <taxon>Cytophagia</taxon>
        <taxon>Cytophagales</taxon>
        <taxon>Cyclobacteriaceae</taxon>
        <taxon>Cyclobacterium</taxon>
    </lineage>
</organism>
<sequence>MTIYMLVAGLVFVLIPVFAFPFSQNIDPISLRVYSQVFVPKEFHIKGVIDDRTDRSPVAFLVRNISSGSQLEIVDLEGGAIPAVENYVFGALPRDQNLRPVKIRIRDLKIIEELADARSGLVEGEVYLDFSFELERGDELVHLLDFQGGVSYKRGVRQVSVIEPVLRKSINNSLKYFNDWIEKESTEDIKLARDVKVKIRDYREDHQDDTVFYNPQRPLSWKDFTGRPRFGNYAASIFASIAYEGNSWIEEGEVIVDIVFKTFMLKSSSWVKGTNNSYGLNHEQRHFDIAKIVMERLKEKVEKLDLQPHNYDRKVSFHYLDAFREMNQMQEQYDRETAHGMNAKAQARWDKFIDEELSGFGVK</sequence>
<keyword evidence="2" id="KW-1185">Reference proteome</keyword>
<dbReference type="Proteomes" id="UP000649799">
    <property type="component" value="Unassembled WGS sequence"/>
</dbReference>
<reference evidence="1 2" key="1">
    <citation type="submission" date="2020-03" db="EMBL/GenBank/DDBJ databases">
        <title>Cyclobacterium plantarum sp. nov., a marine bacterium isolated from a coastal-marine wetland.</title>
        <authorList>
            <person name="Sanchez-Porro C."/>
            <person name="Ventosa A."/>
            <person name="Amoozegar M."/>
        </authorList>
    </citation>
    <scope>NUCLEOTIDE SEQUENCE [LARGE SCALE GENOMIC DNA]</scope>
    <source>
        <strain evidence="1 2">GBPx2</strain>
    </source>
</reference>
<accession>A0ABX0HF87</accession>
<evidence type="ECO:0000313" key="2">
    <source>
        <dbReference type="Proteomes" id="UP000649799"/>
    </source>
</evidence>
<proteinExistence type="predicted"/>
<name>A0ABX0HF87_9BACT</name>
<dbReference type="Pfam" id="PF06037">
    <property type="entry name" value="DUF922"/>
    <property type="match status" value="1"/>
</dbReference>
<evidence type="ECO:0000313" key="1">
    <source>
        <dbReference type="EMBL" id="NHE58999.1"/>
    </source>
</evidence>
<dbReference type="InterPro" id="IPR010321">
    <property type="entry name" value="DUF922"/>
</dbReference>
<comment type="caution">
    <text evidence="1">The sequence shown here is derived from an EMBL/GenBank/DDBJ whole genome shotgun (WGS) entry which is preliminary data.</text>
</comment>
<protein>
    <submittedName>
        <fullName evidence="1">DUF922 domain-containing protein</fullName>
    </submittedName>
</protein>
<gene>
    <name evidence="1" type="ORF">G9Q97_19505</name>
</gene>
<dbReference type="EMBL" id="JAANYN010000010">
    <property type="protein sequence ID" value="NHE58999.1"/>
    <property type="molecule type" value="Genomic_DNA"/>
</dbReference>